<feature type="transmembrane region" description="Helical" evidence="6">
    <location>
        <begin position="458"/>
        <end position="480"/>
    </location>
</feature>
<feature type="transmembrane region" description="Helical" evidence="6">
    <location>
        <begin position="325"/>
        <end position="349"/>
    </location>
</feature>
<evidence type="ECO:0000256" key="6">
    <source>
        <dbReference type="SAM" id="Phobius"/>
    </source>
</evidence>
<evidence type="ECO:0000313" key="8">
    <source>
        <dbReference type="EMBL" id="GIH15956.1"/>
    </source>
</evidence>
<keyword evidence="5 6" id="KW-0472">Membrane</keyword>
<evidence type="ECO:0000256" key="1">
    <source>
        <dbReference type="ARBA" id="ARBA00004651"/>
    </source>
</evidence>
<dbReference type="InterPro" id="IPR003838">
    <property type="entry name" value="ABC3_permease_C"/>
</dbReference>
<gene>
    <name evidence="8" type="ORF">Raf01_41280</name>
</gene>
<proteinExistence type="predicted"/>
<dbReference type="Pfam" id="PF02687">
    <property type="entry name" value="FtsX"/>
    <property type="match status" value="1"/>
</dbReference>
<organism evidence="8 9">
    <name type="scientific">Rugosimonospora africana</name>
    <dbReference type="NCBI Taxonomy" id="556532"/>
    <lineage>
        <taxon>Bacteria</taxon>
        <taxon>Bacillati</taxon>
        <taxon>Actinomycetota</taxon>
        <taxon>Actinomycetes</taxon>
        <taxon>Micromonosporales</taxon>
        <taxon>Micromonosporaceae</taxon>
        <taxon>Rugosimonospora</taxon>
    </lineage>
</organism>
<feature type="transmembrane region" description="Helical" evidence="6">
    <location>
        <begin position="379"/>
        <end position="400"/>
    </location>
</feature>
<evidence type="ECO:0000256" key="3">
    <source>
        <dbReference type="ARBA" id="ARBA00022692"/>
    </source>
</evidence>
<sequence length="825" mass="85093">MSTVLLERPAEAHATDGGAAARRAVVRWAWRLFRREWRQQLLVLALITVAVAATVLGAAVGVNTPPPHNTGFGTADHLVTLPGADPHLTDDIAAIRQRFGAVDVIEDQSIATGMVQGARLRAQDPKGPYGSPMLDLVSGRYPAGAGEVALTGPLASTLDLRVGAVWHESTRALRVVGLVENPQNLLDEFALVPPGQLSAPDRVTILFDAAPAQVAAFTFPADVQAQVPRAAQGLDPAVVVFVVAIFGLVFVGLVAVAGFSVLGQRRMRALGMLSSLGATDRNIRLVMVANGGLVGAVAALIGTVVGIAAWIVYAPNLQNSAHHRVVWYALPWWLIAANVVLAVLTPVLASVRPARAAARLSIVAALSGRPTPPKPTHRSAVPGITLLAGGILLLAFSGGWGGSGGKDLLFELGGLLATAAGLLLLAPAGTTILGIIARRAPLPIRLALRDLARYRARSGAALAAISFAVLIAVMICLIATGRYADPVDYFAPNLAANQLVAYVPGPNPANNGPGPVTPTPLPSATALQASADEIAAAVGSRNVLALDTSDANLGKMVPNRGVLVYSGLVYVASPALLAHYGIDPNTVDPTAMFLTSRSGLDHTQGLQMLYAPPTAPGCNPDSCIADPKIQVIPGLPTDSSAPNLVITTHALQTLNLKATPAGWLMQTPQPLTAGQINAARQAAAAAGMTIETKSDAPSLSQLRNYATGVGILLALAVLAMTVGLIRSECAADLQTLTATGASARTRRTITAATAGALGLVGALLGTTVAYLATVAYFRSQLSQRMSNPPVLDLVLIVIGLPLVATIGSWLLAGRQPPTIAHQPIG</sequence>
<evidence type="ECO:0000259" key="7">
    <source>
        <dbReference type="Pfam" id="PF02687"/>
    </source>
</evidence>
<protein>
    <recommendedName>
        <fullName evidence="7">ABC3 transporter permease C-terminal domain-containing protein</fullName>
    </recommendedName>
</protein>
<dbReference type="GO" id="GO:0005886">
    <property type="term" value="C:plasma membrane"/>
    <property type="evidence" value="ECO:0007669"/>
    <property type="project" value="UniProtKB-SubCell"/>
</dbReference>
<feature type="transmembrane region" description="Helical" evidence="6">
    <location>
        <begin position="412"/>
        <end position="437"/>
    </location>
</feature>
<dbReference type="EMBL" id="BONZ01000039">
    <property type="protein sequence ID" value="GIH15956.1"/>
    <property type="molecule type" value="Genomic_DNA"/>
</dbReference>
<dbReference type="AlphaFoldDB" id="A0A8J3VRY1"/>
<evidence type="ECO:0000256" key="5">
    <source>
        <dbReference type="ARBA" id="ARBA00023136"/>
    </source>
</evidence>
<dbReference type="RefSeq" id="WP_203919573.1">
    <property type="nucleotide sequence ID" value="NZ_BONZ01000039.1"/>
</dbReference>
<keyword evidence="2" id="KW-1003">Cell membrane</keyword>
<evidence type="ECO:0000313" key="9">
    <source>
        <dbReference type="Proteomes" id="UP000642748"/>
    </source>
</evidence>
<keyword evidence="4 6" id="KW-1133">Transmembrane helix</keyword>
<feature type="transmembrane region" description="Helical" evidence="6">
    <location>
        <begin position="754"/>
        <end position="777"/>
    </location>
</feature>
<dbReference type="Proteomes" id="UP000642748">
    <property type="component" value="Unassembled WGS sequence"/>
</dbReference>
<dbReference type="InterPro" id="IPR038766">
    <property type="entry name" value="Membrane_comp_ABC_pdt"/>
</dbReference>
<feature type="transmembrane region" description="Helical" evidence="6">
    <location>
        <begin position="705"/>
        <end position="725"/>
    </location>
</feature>
<evidence type="ECO:0000256" key="4">
    <source>
        <dbReference type="ARBA" id="ARBA00022989"/>
    </source>
</evidence>
<comment type="caution">
    <text evidence="8">The sequence shown here is derived from an EMBL/GenBank/DDBJ whole genome shotgun (WGS) entry which is preliminary data.</text>
</comment>
<accession>A0A8J3VRY1</accession>
<comment type="subcellular location">
    <subcellularLocation>
        <location evidence="1">Cell membrane</location>
        <topology evidence="1">Multi-pass membrane protein</topology>
    </subcellularLocation>
</comment>
<feature type="transmembrane region" description="Helical" evidence="6">
    <location>
        <begin position="41"/>
        <end position="62"/>
    </location>
</feature>
<dbReference type="PANTHER" id="PTHR30287">
    <property type="entry name" value="MEMBRANE COMPONENT OF PREDICTED ABC SUPERFAMILY METABOLITE UPTAKE TRANSPORTER"/>
    <property type="match status" value="1"/>
</dbReference>
<keyword evidence="3 6" id="KW-0812">Transmembrane</keyword>
<keyword evidence="9" id="KW-1185">Reference proteome</keyword>
<name>A0A8J3VRY1_9ACTN</name>
<feature type="transmembrane region" description="Helical" evidence="6">
    <location>
        <begin position="789"/>
        <end position="812"/>
    </location>
</feature>
<dbReference type="PANTHER" id="PTHR30287:SF2">
    <property type="entry name" value="BLL1001 PROTEIN"/>
    <property type="match status" value="1"/>
</dbReference>
<evidence type="ECO:0000256" key="2">
    <source>
        <dbReference type="ARBA" id="ARBA00022475"/>
    </source>
</evidence>
<feature type="transmembrane region" description="Helical" evidence="6">
    <location>
        <begin position="238"/>
        <end position="262"/>
    </location>
</feature>
<feature type="transmembrane region" description="Helical" evidence="6">
    <location>
        <begin position="283"/>
        <end position="313"/>
    </location>
</feature>
<feature type="domain" description="ABC3 transporter permease C-terminal" evidence="7">
    <location>
        <begin position="242"/>
        <end position="361"/>
    </location>
</feature>
<reference evidence="8" key="1">
    <citation type="submission" date="2021-01" db="EMBL/GenBank/DDBJ databases">
        <title>Whole genome shotgun sequence of Rugosimonospora africana NBRC 104875.</title>
        <authorList>
            <person name="Komaki H."/>
            <person name="Tamura T."/>
        </authorList>
    </citation>
    <scope>NUCLEOTIDE SEQUENCE</scope>
    <source>
        <strain evidence="8">NBRC 104875</strain>
    </source>
</reference>